<keyword evidence="3 4" id="KW-0862">Zinc</keyword>
<feature type="domain" description="C3H1-type" evidence="6">
    <location>
        <begin position="10"/>
        <end position="37"/>
    </location>
</feature>
<evidence type="ECO:0000313" key="7">
    <source>
        <dbReference type="EMBL" id="CAI3978935.1"/>
    </source>
</evidence>
<feature type="zinc finger region" description="C3H1-type" evidence="4">
    <location>
        <begin position="10"/>
        <end position="37"/>
    </location>
</feature>
<dbReference type="SMART" id="SM00356">
    <property type="entry name" value="ZnF_C3H1"/>
    <property type="match status" value="2"/>
</dbReference>
<dbReference type="SUPFAM" id="SSF90229">
    <property type="entry name" value="CCCH zinc finger"/>
    <property type="match status" value="2"/>
</dbReference>
<accession>A0A9P1FLL6</accession>
<dbReference type="AlphaFoldDB" id="A0A9P1FLL6"/>
<name>A0A9P1FLL6_9DINO</name>
<evidence type="ECO:0000256" key="2">
    <source>
        <dbReference type="ARBA" id="ARBA00022771"/>
    </source>
</evidence>
<dbReference type="EMBL" id="CAMXCT010000446">
    <property type="protein sequence ID" value="CAI3978935.1"/>
    <property type="molecule type" value="Genomic_DNA"/>
</dbReference>
<dbReference type="OrthoDB" id="415459at2759"/>
<dbReference type="InterPro" id="IPR000571">
    <property type="entry name" value="Znf_CCCH"/>
</dbReference>
<feature type="zinc finger region" description="C3H1-type" evidence="4">
    <location>
        <begin position="45"/>
        <end position="72"/>
    </location>
</feature>
<dbReference type="PROSITE" id="PS50103">
    <property type="entry name" value="ZF_C3H1"/>
    <property type="match status" value="2"/>
</dbReference>
<comment type="caution">
    <text evidence="7">The sequence shown here is derived from an EMBL/GenBank/DDBJ whole genome shotgun (WGS) entry which is preliminary data.</text>
</comment>
<feature type="region of interest" description="Disordered" evidence="5">
    <location>
        <begin position="143"/>
        <end position="166"/>
    </location>
</feature>
<dbReference type="Pfam" id="PF00642">
    <property type="entry name" value="zf-CCCH"/>
    <property type="match status" value="1"/>
</dbReference>
<dbReference type="InterPro" id="IPR045234">
    <property type="entry name" value="Unkempt-like"/>
</dbReference>
<dbReference type="EMBL" id="CAMXCT020000446">
    <property type="protein sequence ID" value="CAL1132310.1"/>
    <property type="molecule type" value="Genomic_DNA"/>
</dbReference>
<keyword evidence="9" id="KW-1185">Reference proteome</keyword>
<proteinExistence type="predicted"/>
<keyword evidence="1 4" id="KW-0479">Metal-binding</keyword>
<dbReference type="PANTHER" id="PTHR14493:SF50">
    <property type="entry name" value="RING FINGER PROTEIN UNKEMPT"/>
    <property type="match status" value="1"/>
</dbReference>
<evidence type="ECO:0000256" key="4">
    <source>
        <dbReference type="PROSITE-ProRule" id="PRU00723"/>
    </source>
</evidence>
<dbReference type="GO" id="GO:0008270">
    <property type="term" value="F:zinc ion binding"/>
    <property type="evidence" value="ECO:0007669"/>
    <property type="project" value="UniProtKB-KW"/>
</dbReference>
<feature type="region of interest" description="Disordered" evidence="5">
    <location>
        <begin position="76"/>
        <end position="102"/>
    </location>
</feature>
<organism evidence="7">
    <name type="scientific">Cladocopium goreaui</name>
    <dbReference type="NCBI Taxonomy" id="2562237"/>
    <lineage>
        <taxon>Eukaryota</taxon>
        <taxon>Sar</taxon>
        <taxon>Alveolata</taxon>
        <taxon>Dinophyceae</taxon>
        <taxon>Suessiales</taxon>
        <taxon>Symbiodiniaceae</taxon>
        <taxon>Cladocopium</taxon>
    </lineage>
</organism>
<dbReference type="Proteomes" id="UP001152797">
    <property type="component" value="Unassembled WGS sequence"/>
</dbReference>
<dbReference type="EMBL" id="CAMXCT030000446">
    <property type="protein sequence ID" value="CAL4766247.1"/>
    <property type="molecule type" value="Genomic_DNA"/>
</dbReference>
<sequence length="166" mass="18533">MSTPETRNALKFTRMCKYWDARRCYDGNQCTFAHTSAELRGAPSLVRTQLCYQFRKGQCSRGAACTFAHGQEELRPSSVEVQRSGDPKMGSLGITGRQKKPAEDSQMMELLKMHELQQMQLALQSYGPSLNEVQREMAWSVSPVSRSPGLGGNEAFSPSGSESFWL</sequence>
<evidence type="ECO:0000313" key="8">
    <source>
        <dbReference type="EMBL" id="CAL4766247.1"/>
    </source>
</evidence>
<evidence type="ECO:0000256" key="3">
    <source>
        <dbReference type="ARBA" id="ARBA00022833"/>
    </source>
</evidence>
<evidence type="ECO:0000313" key="9">
    <source>
        <dbReference type="Proteomes" id="UP001152797"/>
    </source>
</evidence>
<feature type="compositionally biased region" description="Polar residues" evidence="5">
    <location>
        <begin position="156"/>
        <end position="166"/>
    </location>
</feature>
<evidence type="ECO:0000256" key="1">
    <source>
        <dbReference type="ARBA" id="ARBA00022723"/>
    </source>
</evidence>
<gene>
    <name evidence="7" type="ORF">C1SCF055_LOCUS6924</name>
</gene>
<protein>
    <submittedName>
        <fullName evidence="8">C3H1-type domain-containing protein</fullName>
    </submittedName>
</protein>
<evidence type="ECO:0000259" key="6">
    <source>
        <dbReference type="PROSITE" id="PS50103"/>
    </source>
</evidence>
<dbReference type="Gene3D" id="4.10.1000.10">
    <property type="entry name" value="Zinc finger, CCCH-type"/>
    <property type="match status" value="2"/>
</dbReference>
<dbReference type="InterPro" id="IPR036855">
    <property type="entry name" value="Znf_CCCH_sf"/>
</dbReference>
<reference evidence="8 9" key="2">
    <citation type="submission" date="2024-05" db="EMBL/GenBank/DDBJ databases">
        <authorList>
            <person name="Chen Y."/>
            <person name="Shah S."/>
            <person name="Dougan E. K."/>
            <person name="Thang M."/>
            <person name="Chan C."/>
        </authorList>
    </citation>
    <scope>NUCLEOTIDE SEQUENCE [LARGE SCALE GENOMIC DNA]</scope>
</reference>
<reference evidence="7" key="1">
    <citation type="submission" date="2022-10" db="EMBL/GenBank/DDBJ databases">
        <authorList>
            <person name="Chen Y."/>
            <person name="Dougan E. K."/>
            <person name="Chan C."/>
            <person name="Rhodes N."/>
            <person name="Thang M."/>
        </authorList>
    </citation>
    <scope>NUCLEOTIDE SEQUENCE</scope>
</reference>
<evidence type="ECO:0000256" key="5">
    <source>
        <dbReference type="SAM" id="MobiDB-lite"/>
    </source>
</evidence>
<keyword evidence="2 4" id="KW-0863">Zinc-finger</keyword>
<feature type="domain" description="C3H1-type" evidence="6">
    <location>
        <begin position="45"/>
        <end position="72"/>
    </location>
</feature>
<dbReference type="PANTHER" id="PTHR14493">
    <property type="entry name" value="UNKEMPT FAMILY MEMBER"/>
    <property type="match status" value="1"/>
</dbReference>